<dbReference type="Proteomes" id="UP000215405">
    <property type="component" value="Unassembled WGS sequence"/>
</dbReference>
<evidence type="ECO:0000256" key="4">
    <source>
        <dbReference type="ARBA" id="ARBA00022553"/>
    </source>
</evidence>
<dbReference type="GO" id="GO:0005886">
    <property type="term" value="C:plasma membrane"/>
    <property type="evidence" value="ECO:0007669"/>
    <property type="project" value="TreeGrafter"/>
</dbReference>
<dbReference type="Pfam" id="PF00512">
    <property type="entry name" value="HisKA"/>
    <property type="match status" value="1"/>
</dbReference>
<evidence type="ECO:0000256" key="3">
    <source>
        <dbReference type="ARBA" id="ARBA00012438"/>
    </source>
</evidence>
<dbReference type="SMART" id="SM00304">
    <property type="entry name" value="HAMP"/>
    <property type="match status" value="1"/>
</dbReference>
<dbReference type="InterPro" id="IPR003661">
    <property type="entry name" value="HisK_dim/P_dom"/>
</dbReference>
<evidence type="ECO:0000256" key="9">
    <source>
        <dbReference type="ARBA" id="ARBA00023012"/>
    </source>
</evidence>
<keyword evidence="7" id="KW-0418">Kinase</keyword>
<evidence type="ECO:0000256" key="6">
    <source>
        <dbReference type="ARBA" id="ARBA00022692"/>
    </source>
</evidence>
<keyword evidence="5" id="KW-0808">Transferase</keyword>
<organism evidence="15 16">
    <name type="scientific">Notoacmeibacter marinus</name>
    <dbReference type="NCBI Taxonomy" id="1876515"/>
    <lineage>
        <taxon>Bacteria</taxon>
        <taxon>Pseudomonadati</taxon>
        <taxon>Pseudomonadota</taxon>
        <taxon>Alphaproteobacteria</taxon>
        <taxon>Hyphomicrobiales</taxon>
        <taxon>Notoacmeibacteraceae</taxon>
        <taxon>Notoacmeibacter</taxon>
    </lineage>
</organism>
<dbReference type="PANTHER" id="PTHR45436:SF5">
    <property type="entry name" value="SENSOR HISTIDINE KINASE TRCS"/>
    <property type="match status" value="1"/>
</dbReference>
<comment type="catalytic activity">
    <reaction evidence="1">
        <text>ATP + protein L-histidine = ADP + protein N-phospho-L-histidine.</text>
        <dbReference type="EC" id="2.7.13.3"/>
    </reaction>
</comment>
<keyword evidence="9" id="KW-0902">Two-component regulatory system</keyword>
<comment type="caution">
    <text evidence="15">The sequence shown here is derived from an EMBL/GenBank/DDBJ whole genome shotgun (WGS) entry which is preliminary data.</text>
</comment>
<evidence type="ECO:0000256" key="7">
    <source>
        <dbReference type="ARBA" id="ARBA00022777"/>
    </source>
</evidence>
<feature type="domain" description="Histidine kinase" evidence="13">
    <location>
        <begin position="154"/>
        <end position="367"/>
    </location>
</feature>
<dbReference type="EC" id="2.7.13.3" evidence="3"/>
<dbReference type="SMART" id="SM00388">
    <property type="entry name" value="HisKA"/>
    <property type="match status" value="1"/>
</dbReference>
<dbReference type="SUPFAM" id="SSF55874">
    <property type="entry name" value="ATPase domain of HSP90 chaperone/DNA topoisomerase II/histidine kinase"/>
    <property type="match status" value="1"/>
</dbReference>
<dbReference type="InterPro" id="IPR005467">
    <property type="entry name" value="His_kinase_dom"/>
</dbReference>
<dbReference type="PROSITE" id="PS50109">
    <property type="entry name" value="HIS_KIN"/>
    <property type="match status" value="1"/>
</dbReference>
<dbReference type="SUPFAM" id="SSF47384">
    <property type="entry name" value="Homodimeric domain of signal transducing histidine kinase"/>
    <property type="match status" value="1"/>
</dbReference>
<dbReference type="Pfam" id="PF00672">
    <property type="entry name" value="HAMP"/>
    <property type="match status" value="1"/>
</dbReference>
<evidence type="ECO:0000256" key="2">
    <source>
        <dbReference type="ARBA" id="ARBA00004370"/>
    </source>
</evidence>
<keyword evidence="6 12" id="KW-0812">Transmembrane</keyword>
<evidence type="ECO:0000256" key="12">
    <source>
        <dbReference type="SAM" id="Phobius"/>
    </source>
</evidence>
<gene>
    <name evidence="15" type="ORF">B7H23_12270</name>
</gene>
<evidence type="ECO:0000256" key="11">
    <source>
        <dbReference type="SAM" id="MobiDB-lite"/>
    </source>
</evidence>
<evidence type="ECO:0000256" key="10">
    <source>
        <dbReference type="ARBA" id="ARBA00023136"/>
    </source>
</evidence>
<proteinExistence type="predicted"/>
<dbReference type="PRINTS" id="PR00344">
    <property type="entry name" value="BCTRLSENSOR"/>
</dbReference>
<keyword evidence="16" id="KW-1185">Reference proteome</keyword>
<dbReference type="AlphaFoldDB" id="A0A231UY71"/>
<feature type="region of interest" description="Disordered" evidence="11">
    <location>
        <begin position="44"/>
        <end position="63"/>
    </location>
</feature>
<keyword evidence="10 12" id="KW-0472">Membrane</keyword>
<evidence type="ECO:0000256" key="8">
    <source>
        <dbReference type="ARBA" id="ARBA00022989"/>
    </source>
</evidence>
<dbReference type="InterPro" id="IPR036890">
    <property type="entry name" value="HATPase_C_sf"/>
</dbReference>
<evidence type="ECO:0000256" key="1">
    <source>
        <dbReference type="ARBA" id="ARBA00000085"/>
    </source>
</evidence>
<comment type="subcellular location">
    <subcellularLocation>
        <location evidence="2">Membrane</location>
    </subcellularLocation>
</comment>
<sequence>MGAASLAAAIFILFGLTFYLLLSDELMYEEFILDETVSDVGAPEAAIDKRPDSPSADPPQEETDSWSDILAIILFAFGGSAIGGLVGYRFARRISRPIEALASTARNLSAGDLSARAEFKGRQTLEIEKLVHDFNFMAAELERAQREQADSASAIAHELRTPVTVLRGRLQGLSDGVFELDERTLNGLIAQTETLSRIIDDLRTLTLARNGRLELWPIRTDLSQEAKIVMEAVQPLVEEAGLAVHSNLEPAPAIADPERVRQAIGALVENAQRYASDGGDLTIESGTADGTAFVRVMDRGAGLNRKEVARIFDRFWRADPSRSRAFGGSGLGLAVVRSICRGHGGEATYADRPGGGAIFEIALPAEEER</sequence>
<dbReference type="InterPro" id="IPR050428">
    <property type="entry name" value="TCS_sensor_his_kinase"/>
</dbReference>
<dbReference type="EMBL" id="NBYO01000002">
    <property type="protein sequence ID" value="OXT00842.1"/>
    <property type="molecule type" value="Genomic_DNA"/>
</dbReference>
<evidence type="ECO:0000259" key="14">
    <source>
        <dbReference type="PROSITE" id="PS50885"/>
    </source>
</evidence>
<dbReference type="PANTHER" id="PTHR45436">
    <property type="entry name" value="SENSOR HISTIDINE KINASE YKOH"/>
    <property type="match status" value="1"/>
</dbReference>
<protein>
    <recommendedName>
        <fullName evidence="3">histidine kinase</fullName>
        <ecNumber evidence="3">2.7.13.3</ecNumber>
    </recommendedName>
</protein>
<dbReference type="Pfam" id="PF02518">
    <property type="entry name" value="HATPase_c"/>
    <property type="match status" value="1"/>
</dbReference>
<feature type="transmembrane region" description="Helical" evidence="12">
    <location>
        <begin position="69"/>
        <end position="88"/>
    </location>
</feature>
<accession>A0A231UY71</accession>
<dbReference type="InterPro" id="IPR036097">
    <property type="entry name" value="HisK_dim/P_sf"/>
</dbReference>
<dbReference type="SMART" id="SM00387">
    <property type="entry name" value="HATPase_c"/>
    <property type="match status" value="1"/>
</dbReference>
<keyword evidence="4" id="KW-0597">Phosphoprotein</keyword>
<dbReference type="InterPro" id="IPR003594">
    <property type="entry name" value="HATPase_dom"/>
</dbReference>
<reference evidence="16" key="1">
    <citation type="journal article" date="2017" name="Int. J. Syst. Evol. Microbiol.">
        <title>Notoacmeibacter marinus gen. nov., sp. nov., isolated from the gut of a limpet and proposal of Notoacmeibacteraceae fam. nov. in the order Rhizobiales of the class Alphaproteobacteria.</title>
        <authorList>
            <person name="Huang Z."/>
            <person name="Guo F."/>
            <person name="Lai Q."/>
        </authorList>
    </citation>
    <scope>NUCLEOTIDE SEQUENCE [LARGE SCALE GENOMIC DNA]</scope>
    <source>
        <strain evidence="16">XMTR2A4</strain>
    </source>
</reference>
<keyword evidence="8 12" id="KW-1133">Transmembrane helix</keyword>
<dbReference type="CDD" id="cd00075">
    <property type="entry name" value="HATPase"/>
    <property type="match status" value="1"/>
</dbReference>
<evidence type="ECO:0000259" key="13">
    <source>
        <dbReference type="PROSITE" id="PS50109"/>
    </source>
</evidence>
<dbReference type="Gene3D" id="1.10.287.130">
    <property type="match status" value="1"/>
</dbReference>
<dbReference type="InterPro" id="IPR003660">
    <property type="entry name" value="HAMP_dom"/>
</dbReference>
<feature type="domain" description="HAMP" evidence="14">
    <location>
        <begin position="92"/>
        <end position="146"/>
    </location>
</feature>
<dbReference type="SUPFAM" id="SSF158472">
    <property type="entry name" value="HAMP domain-like"/>
    <property type="match status" value="1"/>
</dbReference>
<dbReference type="RefSeq" id="WP_094077658.1">
    <property type="nucleotide sequence ID" value="NZ_NBYO01000002.1"/>
</dbReference>
<evidence type="ECO:0000256" key="5">
    <source>
        <dbReference type="ARBA" id="ARBA00022679"/>
    </source>
</evidence>
<dbReference type="CDD" id="cd00082">
    <property type="entry name" value="HisKA"/>
    <property type="match status" value="1"/>
</dbReference>
<name>A0A231UY71_9HYPH</name>
<evidence type="ECO:0000313" key="16">
    <source>
        <dbReference type="Proteomes" id="UP000215405"/>
    </source>
</evidence>
<dbReference type="PROSITE" id="PS50885">
    <property type="entry name" value="HAMP"/>
    <property type="match status" value="1"/>
</dbReference>
<dbReference type="Gene3D" id="6.10.340.10">
    <property type="match status" value="1"/>
</dbReference>
<dbReference type="GO" id="GO:0000155">
    <property type="term" value="F:phosphorelay sensor kinase activity"/>
    <property type="evidence" value="ECO:0007669"/>
    <property type="project" value="InterPro"/>
</dbReference>
<dbReference type="CDD" id="cd06225">
    <property type="entry name" value="HAMP"/>
    <property type="match status" value="1"/>
</dbReference>
<dbReference type="InterPro" id="IPR004358">
    <property type="entry name" value="Sig_transdc_His_kin-like_C"/>
</dbReference>
<dbReference type="Gene3D" id="3.30.565.10">
    <property type="entry name" value="Histidine kinase-like ATPase, C-terminal domain"/>
    <property type="match status" value="1"/>
</dbReference>
<evidence type="ECO:0000313" key="15">
    <source>
        <dbReference type="EMBL" id="OXT00842.1"/>
    </source>
</evidence>